<dbReference type="InterPro" id="IPR050517">
    <property type="entry name" value="DDR_Repair_Kinase"/>
</dbReference>
<dbReference type="GO" id="GO:0004674">
    <property type="term" value="F:protein serine/threonine kinase activity"/>
    <property type="evidence" value="ECO:0007669"/>
    <property type="project" value="UniProtKB-KW"/>
</dbReference>
<dbReference type="GO" id="GO:0005524">
    <property type="term" value="F:ATP binding"/>
    <property type="evidence" value="ECO:0007669"/>
    <property type="project" value="UniProtKB-KW"/>
</dbReference>
<protein>
    <recommendedName>
        <fullName evidence="1">Serine/threonine-protein kinase TOR</fullName>
        <ecNumber evidence="1">2.7.11.1</ecNumber>
    </recommendedName>
</protein>
<organism evidence="4 5">
    <name type="scientific">Actinidia rufa</name>
    <dbReference type="NCBI Taxonomy" id="165716"/>
    <lineage>
        <taxon>Eukaryota</taxon>
        <taxon>Viridiplantae</taxon>
        <taxon>Streptophyta</taxon>
        <taxon>Embryophyta</taxon>
        <taxon>Tracheophyta</taxon>
        <taxon>Spermatophyta</taxon>
        <taxon>Magnoliopsida</taxon>
        <taxon>eudicotyledons</taxon>
        <taxon>Gunneridae</taxon>
        <taxon>Pentapetalae</taxon>
        <taxon>asterids</taxon>
        <taxon>Ericales</taxon>
        <taxon>Actinidiaceae</taxon>
        <taxon>Actinidia</taxon>
    </lineage>
</organism>
<comment type="catalytic activity">
    <reaction evidence="1">
        <text>L-threonyl-[protein] + ATP = O-phospho-L-threonyl-[protein] + ADP + H(+)</text>
        <dbReference type="Rhea" id="RHEA:46608"/>
        <dbReference type="Rhea" id="RHEA-COMP:11060"/>
        <dbReference type="Rhea" id="RHEA-COMP:11605"/>
        <dbReference type="ChEBI" id="CHEBI:15378"/>
        <dbReference type="ChEBI" id="CHEBI:30013"/>
        <dbReference type="ChEBI" id="CHEBI:30616"/>
        <dbReference type="ChEBI" id="CHEBI:61977"/>
        <dbReference type="ChEBI" id="CHEBI:456216"/>
        <dbReference type="EC" id="2.7.11.1"/>
    </reaction>
</comment>
<dbReference type="Gene3D" id="1.25.10.10">
    <property type="entry name" value="Leucine-rich Repeat Variant"/>
    <property type="match status" value="1"/>
</dbReference>
<keyword evidence="1" id="KW-0808">Transferase</keyword>
<keyword evidence="1" id="KW-0723">Serine/threonine-protein kinase</keyword>
<dbReference type="GO" id="GO:0016242">
    <property type="term" value="P:negative regulation of macroautophagy"/>
    <property type="evidence" value="ECO:0007669"/>
    <property type="project" value="TreeGrafter"/>
</dbReference>
<dbReference type="EC" id="2.7.11.1" evidence="1"/>
<dbReference type="InterPro" id="IPR024585">
    <property type="entry name" value="mTOR_dom"/>
</dbReference>
<dbReference type="PANTHER" id="PTHR11139:SF9">
    <property type="entry name" value="SERINE_THREONINE-PROTEIN KINASE MTOR"/>
    <property type="match status" value="1"/>
</dbReference>
<reference evidence="4 5" key="1">
    <citation type="submission" date="2019-07" db="EMBL/GenBank/DDBJ databases">
        <title>De Novo Assembly of kiwifruit Actinidia rufa.</title>
        <authorList>
            <person name="Sugita-Konishi S."/>
            <person name="Sato K."/>
            <person name="Mori E."/>
            <person name="Abe Y."/>
            <person name="Kisaki G."/>
            <person name="Hamano K."/>
            <person name="Suezawa K."/>
            <person name="Otani M."/>
            <person name="Fukuda T."/>
            <person name="Manabe T."/>
            <person name="Gomi K."/>
            <person name="Tabuchi M."/>
            <person name="Akimitsu K."/>
            <person name="Kataoka I."/>
        </authorList>
    </citation>
    <scope>NUCLEOTIDE SEQUENCE [LARGE SCALE GENOMIC DNA]</scope>
    <source>
        <strain evidence="5">cv. Fuchu</strain>
    </source>
</reference>
<evidence type="ECO:0000259" key="3">
    <source>
        <dbReference type="SMART" id="SM01346"/>
    </source>
</evidence>
<dbReference type="PANTHER" id="PTHR11139">
    <property type="entry name" value="ATAXIA TELANGIECTASIA MUTATED ATM -RELATED"/>
    <property type="match status" value="1"/>
</dbReference>
<dbReference type="GO" id="GO:0005634">
    <property type="term" value="C:nucleus"/>
    <property type="evidence" value="ECO:0007669"/>
    <property type="project" value="TreeGrafter"/>
</dbReference>
<dbReference type="Pfam" id="PF11865">
    <property type="entry name" value="mTOR_dom"/>
    <property type="match status" value="1"/>
</dbReference>
<name>A0A7J0E948_9ERIC</name>
<evidence type="ECO:0000256" key="1">
    <source>
        <dbReference type="RuleBase" id="RU364109"/>
    </source>
</evidence>
<dbReference type="SUPFAM" id="SSF48371">
    <property type="entry name" value="ARM repeat"/>
    <property type="match status" value="1"/>
</dbReference>
<dbReference type="InterPro" id="IPR011989">
    <property type="entry name" value="ARM-like"/>
</dbReference>
<dbReference type="EMBL" id="BJWL01000002">
    <property type="protein sequence ID" value="GFY83024.1"/>
    <property type="molecule type" value="Genomic_DNA"/>
</dbReference>
<feature type="domain" description="Serine/threonine-protein kinase mTOR" evidence="3">
    <location>
        <begin position="3"/>
        <end position="117"/>
    </location>
</feature>
<gene>
    <name evidence="4" type="ORF">Acr_02g0012640</name>
</gene>
<keyword evidence="1" id="KW-0547">Nucleotide-binding</keyword>
<dbReference type="GO" id="GO:0031929">
    <property type="term" value="P:TOR signaling"/>
    <property type="evidence" value="ECO:0007669"/>
    <property type="project" value="TreeGrafter"/>
</dbReference>
<dbReference type="GO" id="GO:0031932">
    <property type="term" value="C:TORC2 complex"/>
    <property type="evidence" value="ECO:0007669"/>
    <property type="project" value="TreeGrafter"/>
</dbReference>
<evidence type="ECO:0000313" key="4">
    <source>
        <dbReference type="EMBL" id="GFY83024.1"/>
    </source>
</evidence>
<keyword evidence="5" id="KW-1185">Reference proteome</keyword>
<feature type="signal peptide" evidence="2">
    <location>
        <begin position="1"/>
        <end position="23"/>
    </location>
</feature>
<comment type="similarity">
    <text evidence="1">Belongs to the PI3/PI4-kinase family.</text>
</comment>
<dbReference type="InterPro" id="IPR016024">
    <property type="entry name" value="ARM-type_fold"/>
</dbReference>
<dbReference type="OrthoDB" id="1715404at2759"/>
<evidence type="ECO:0000256" key="2">
    <source>
        <dbReference type="SAM" id="SignalP"/>
    </source>
</evidence>
<dbReference type="GO" id="GO:0005737">
    <property type="term" value="C:cytoplasm"/>
    <property type="evidence" value="ECO:0007669"/>
    <property type="project" value="TreeGrafter"/>
</dbReference>
<feature type="chain" id="PRO_5029644960" description="Serine/threonine-protein kinase TOR" evidence="2">
    <location>
        <begin position="24"/>
        <end position="284"/>
    </location>
</feature>
<dbReference type="AlphaFoldDB" id="A0A7J0E948"/>
<comment type="caution">
    <text evidence="4">The sequence shown here is derived from an EMBL/GenBank/DDBJ whole genome shotgun (WGS) entry which is preliminary data.</text>
</comment>
<proteinExistence type="inferred from homology"/>
<keyword evidence="1" id="KW-0418">Kinase</keyword>
<dbReference type="SMART" id="SM01346">
    <property type="entry name" value="DUF3385"/>
    <property type="match status" value="1"/>
</dbReference>
<keyword evidence="1" id="KW-0067">ATP-binding</keyword>
<evidence type="ECO:0000313" key="5">
    <source>
        <dbReference type="Proteomes" id="UP000585474"/>
    </source>
</evidence>
<keyword evidence="2" id="KW-0732">Signal</keyword>
<dbReference type="GO" id="GO:0031931">
    <property type="term" value="C:TORC1 complex"/>
    <property type="evidence" value="ECO:0007669"/>
    <property type="project" value="TreeGrafter"/>
</dbReference>
<dbReference type="Proteomes" id="UP000585474">
    <property type="component" value="Unassembled WGS sequence"/>
</dbReference>
<sequence>MHLRFLALWVRLILMCIITISNACQGHMVAINSVMRIVRDPSLSSYHQKVVGSLMFIFKINKSMGLGCVPNLPKVLSHLFNTLRACEHACFLGPFWSTYWIWVENFSILGNICRIVSELWSSFSLPPVNRPLRGSPVLHLVEQLCSTLNDEFRTHLPVILPCCIQVLSDAECFNDYTYVLDILHTLEVVGGHWSYISPCASLEASLEQLTEISMVINLSIPSLFCSFHELYSGKWGEYPVLRGCLGGFFFFDGLFSYVQCGSYLHWFHGIFYIGCDFTTLSFFR</sequence>
<accession>A0A7J0E948</accession>